<evidence type="ECO:0000256" key="2">
    <source>
        <dbReference type="ARBA" id="ARBA00022857"/>
    </source>
</evidence>
<dbReference type="InterPro" id="IPR018170">
    <property type="entry name" value="Aldo/ket_reductase_CS"/>
</dbReference>
<keyword evidence="6" id="KW-1185">Reference proteome</keyword>
<accession>A0ABY8H414</accession>
<comment type="similarity">
    <text evidence="1">Belongs to the aldo/keto reductase family.</text>
</comment>
<evidence type="ECO:0000313" key="5">
    <source>
        <dbReference type="EMBL" id="WFP15864.1"/>
    </source>
</evidence>
<dbReference type="Pfam" id="PF00248">
    <property type="entry name" value="Aldo_ket_red"/>
    <property type="match status" value="1"/>
</dbReference>
<dbReference type="InterPro" id="IPR023210">
    <property type="entry name" value="NADP_OxRdtase_dom"/>
</dbReference>
<keyword evidence="2" id="KW-0521">NADP</keyword>
<sequence length="283" mass="30517">MTLAERTQSLSLSGTHVDGVAIPQIGLGTWPMVGQECTDAVVQALSIGYRHVDTAENYRNEDAVGEALRRTEVPRDQIFLTTKFNREHHGPLAAVRAAVEQRLSLLGVNEIDLMLIHWPNPDQGKYVETAGALAELVQAGLIRAWGVSNFTAEHLADLRKAGLQAPINQIQVDPLASQPRLRAVNAEAGTLTAAYSPVGRDVDLNEYEALTAPAARLGVTAHQVALRWHVQSGRVAVPKSANAGRQEANLDVFGFELTDEDMTGIDALDTGAGPRLDPNDFGH</sequence>
<dbReference type="Gene3D" id="3.20.20.100">
    <property type="entry name" value="NADP-dependent oxidoreductase domain"/>
    <property type="match status" value="1"/>
</dbReference>
<gene>
    <name evidence="5" type="ORF">P8192_10720</name>
</gene>
<evidence type="ECO:0000259" key="4">
    <source>
        <dbReference type="Pfam" id="PF00248"/>
    </source>
</evidence>
<dbReference type="PROSITE" id="PS00798">
    <property type="entry name" value="ALDOKETO_REDUCTASE_1"/>
    <property type="match status" value="1"/>
</dbReference>
<dbReference type="InterPro" id="IPR036812">
    <property type="entry name" value="NAD(P)_OxRdtase_dom_sf"/>
</dbReference>
<proteinExistence type="inferred from homology"/>
<protein>
    <submittedName>
        <fullName evidence="5">Aldo/keto reductase</fullName>
    </submittedName>
</protein>
<dbReference type="PRINTS" id="PR00069">
    <property type="entry name" value="ALDKETRDTASE"/>
</dbReference>
<evidence type="ECO:0000256" key="3">
    <source>
        <dbReference type="ARBA" id="ARBA00023002"/>
    </source>
</evidence>
<reference evidence="5 6" key="1">
    <citation type="submission" date="2023-04" db="EMBL/GenBank/DDBJ databases">
        <title>Funneling lignin-derived compounds into biodiesel using alkali-halophilic Citricoccus sp. P2.</title>
        <authorList>
            <person name="Luo C.-B."/>
        </authorList>
    </citation>
    <scope>NUCLEOTIDE SEQUENCE [LARGE SCALE GENOMIC DNA]</scope>
    <source>
        <strain evidence="5 6">P2</strain>
    </source>
</reference>
<dbReference type="PANTHER" id="PTHR43827:SF3">
    <property type="entry name" value="NADP-DEPENDENT OXIDOREDUCTASE DOMAIN-CONTAINING PROTEIN"/>
    <property type="match status" value="1"/>
</dbReference>
<evidence type="ECO:0000256" key="1">
    <source>
        <dbReference type="ARBA" id="ARBA00007905"/>
    </source>
</evidence>
<dbReference type="PANTHER" id="PTHR43827">
    <property type="entry name" value="2,5-DIKETO-D-GLUCONIC ACID REDUCTASE"/>
    <property type="match status" value="1"/>
</dbReference>
<dbReference type="Proteomes" id="UP001219037">
    <property type="component" value="Chromosome"/>
</dbReference>
<keyword evidence="3" id="KW-0560">Oxidoreductase</keyword>
<feature type="domain" description="NADP-dependent oxidoreductase" evidence="4">
    <location>
        <begin position="25"/>
        <end position="269"/>
    </location>
</feature>
<dbReference type="PROSITE" id="PS00063">
    <property type="entry name" value="ALDOKETO_REDUCTASE_3"/>
    <property type="match status" value="1"/>
</dbReference>
<dbReference type="InterPro" id="IPR020471">
    <property type="entry name" value="AKR"/>
</dbReference>
<dbReference type="RefSeq" id="WP_278156922.1">
    <property type="nucleotide sequence ID" value="NZ_CP121252.1"/>
</dbReference>
<name>A0ABY8H414_9MICC</name>
<organism evidence="5 6">
    <name type="scientific">Citricoccus muralis</name>
    <dbReference type="NCBI Taxonomy" id="169134"/>
    <lineage>
        <taxon>Bacteria</taxon>
        <taxon>Bacillati</taxon>
        <taxon>Actinomycetota</taxon>
        <taxon>Actinomycetes</taxon>
        <taxon>Micrococcales</taxon>
        <taxon>Micrococcaceae</taxon>
        <taxon>Citricoccus</taxon>
    </lineage>
</organism>
<evidence type="ECO:0000313" key="6">
    <source>
        <dbReference type="Proteomes" id="UP001219037"/>
    </source>
</evidence>
<dbReference type="EMBL" id="CP121252">
    <property type="protein sequence ID" value="WFP15864.1"/>
    <property type="molecule type" value="Genomic_DNA"/>
</dbReference>
<dbReference type="PIRSF" id="PIRSF000097">
    <property type="entry name" value="AKR"/>
    <property type="match status" value="1"/>
</dbReference>
<dbReference type="SUPFAM" id="SSF51430">
    <property type="entry name" value="NAD(P)-linked oxidoreductase"/>
    <property type="match status" value="1"/>
</dbReference>